<evidence type="ECO:0000256" key="1">
    <source>
        <dbReference type="SAM" id="Phobius"/>
    </source>
</evidence>
<feature type="domain" description="DUF1559" evidence="2">
    <location>
        <begin position="43"/>
        <end position="208"/>
    </location>
</feature>
<dbReference type="SUPFAM" id="SSF54523">
    <property type="entry name" value="Pili subunits"/>
    <property type="match status" value="1"/>
</dbReference>
<proteinExistence type="predicted"/>
<gene>
    <name evidence="3" type="ORF">MFFC18_08040</name>
</gene>
<dbReference type="Gene3D" id="3.30.700.10">
    <property type="entry name" value="Glycoprotein, Type 4 Pilin"/>
    <property type="match status" value="1"/>
</dbReference>
<dbReference type="Pfam" id="PF07596">
    <property type="entry name" value="SBP_bac_10"/>
    <property type="match status" value="1"/>
</dbReference>
<protein>
    <recommendedName>
        <fullName evidence="2">DUF1559 domain-containing protein</fullName>
    </recommendedName>
</protein>
<feature type="transmembrane region" description="Helical" evidence="1">
    <location>
        <begin position="21"/>
        <end position="42"/>
    </location>
</feature>
<dbReference type="OrthoDB" id="242858at2"/>
<dbReference type="InterPro" id="IPR011453">
    <property type="entry name" value="DUF1559"/>
</dbReference>
<evidence type="ECO:0000313" key="3">
    <source>
        <dbReference type="EMBL" id="QEG20953.1"/>
    </source>
</evidence>
<dbReference type="InterPro" id="IPR012902">
    <property type="entry name" value="N_methyl_site"/>
</dbReference>
<dbReference type="RefSeq" id="WP_075085119.1">
    <property type="nucleotide sequence ID" value="NZ_CP042912.1"/>
</dbReference>
<dbReference type="InterPro" id="IPR027558">
    <property type="entry name" value="Pre_pil_HX9DG_C"/>
</dbReference>
<keyword evidence="1" id="KW-0472">Membrane</keyword>
<sequence length="272" mass="29648">MRSRCAFAARSAAHSRCAFTLVELLVVISIVGILIGLLLPAVQSVRESARRITCLNNLKQIGLALQNYHSAHQEFPVGGTGWRSSWTPDETQIAWSAFLLPFLDQNNVFERIDFTDGFDSQSNVAAAESIIAVFVCPSSLRGTELSDGRGPCDYGGMYGERISGPNNPPKGLMVYGQSYSHRDIRDGSSHTIIVAEDSDFSDGQWINGRNIFDQAFPINQAPAFENDIRSRHPDGANVSLADGSVHFLNQTVSLEVLAALCTRAGGETNHDF</sequence>
<dbReference type="Proteomes" id="UP000322214">
    <property type="component" value="Chromosome"/>
</dbReference>
<dbReference type="PANTHER" id="PTHR30093">
    <property type="entry name" value="GENERAL SECRETION PATHWAY PROTEIN G"/>
    <property type="match status" value="1"/>
</dbReference>
<evidence type="ECO:0000313" key="4">
    <source>
        <dbReference type="Proteomes" id="UP000322214"/>
    </source>
</evidence>
<reference evidence="3 4" key="1">
    <citation type="submission" date="2019-08" db="EMBL/GenBank/DDBJ databases">
        <title>Deep-cultivation of Planctomycetes and their phenomic and genomic characterization uncovers novel biology.</title>
        <authorList>
            <person name="Wiegand S."/>
            <person name="Jogler M."/>
            <person name="Boedeker C."/>
            <person name="Pinto D."/>
            <person name="Vollmers J."/>
            <person name="Rivas-Marin E."/>
            <person name="Kohn T."/>
            <person name="Peeters S.H."/>
            <person name="Heuer A."/>
            <person name="Rast P."/>
            <person name="Oberbeckmann S."/>
            <person name="Bunk B."/>
            <person name="Jeske O."/>
            <person name="Meyerdierks A."/>
            <person name="Storesund J.E."/>
            <person name="Kallscheuer N."/>
            <person name="Luecker S."/>
            <person name="Lage O.M."/>
            <person name="Pohl T."/>
            <person name="Merkel B.J."/>
            <person name="Hornburger P."/>
            <person name="Mueller R.-W."/>
            <person name="Bruemmer F."/>
            <person name="Labrenz M."/>
            <person name="Spormann A.M."/>
            <person name="Op den Camp H."/>
            <person name="Overmann J."/>
            <person name="Amann R."/>
            <person name="Jetten M.S.M."/>
            <person name="Mascher T."/>
            <person name="Medema M.H."/>
            <person name="Devos D.P."/>
            <person name="Kaster A.-K."/>
            <person name="Ovreas L."/>
            <person name="Rohde M."/>
            <person name="Galperin M.Y."/>
            <person name="Jogler C."/>
        </authorList>
    </citation>
    <scope>NUCLEOTIDE SEQUENCE [LARGE SCALE GENOMIC DNA]</scope>
    <source>
        <strain evidence="3 4">FC18</strain>
    </source>
</reference>
<keyword evidence="4" id="KW-1185">Reference proteome</keyword>
<evidence type="ECO:0000259" key="2">
    <source>
        <dbReference type="Pfam" id="PF07596"/>
    </source>
</evidence>
<dbReference type="STRING" id="980251.GCA_001642875_02897"/>
<accession>A0A5B9PD55</accession>
<dbReference type="KEGG" id="mff:MFFC18_08040"/>
<name>A0A5B9PD55_9BACT</name>
<dbReference type="PANTHER" id="PTHR30093:SF2">
    <property type="entry name" value="TYPE II SECRETION SYSTEM PROTEIN H"/>
    <property type="match status" value="1"/>
</dbReference>
<dbReference type="NCBIfam" id="TIGR04294">
    <property type="entry name" value="pre_pil_HX9DG"/>
    <property type="match status" value="1"/>
</dbReference>
<keyword evidence="1" id="KW-1133">Transmembrane helix</keyword>
<organism evidence="3 4">
    <name type="scientific">Mariniblastus fucicola</name>
    <dbReference type="NCBI Taxonomy" id="980251"/>
    <lineage>
        <taxon>Bacteria</taxon>
        <taxon>Pseudomonadati</taxon>
        <taxon>Planctomycetota</taxon>
        <taxon>Planctomycetia</taxon>
        <taxon>Pirellulales</taxon>
        <taxon>Pirellulaceae</taxon>
        <taxon>Mariniblastus</taxon>
    </lineage>
</organism>
<dbReference type="Pfam" id="PF07963">
    <property type="entry name" value="N_methyl"/>
    <property type="match status" value="1"/>
</dbReference>
<dbReference type="EMBL" id="CP042912">
    <property type="protein sequence ID" value="QEG20953.1"/>
    <property type="molecule type" value="Genomic_DNA"/>
</dbReference>
<dbReference type="NCBIfam" id="TIGR02532">
    <property type="entry name" value="IV_pilin_GFxxxE"/>
    <property type="match status" value="1"/>
</dbReference>
<keyword evidence="1" id="KW-0812">Transmembrane</keyword>
<dbReference type="InterPro" id="IPR045584">
    <property type="entry name" value="Pilin-like"/>
</dbReference>
<dbReference type="AlphaFoldDB" id="A0A5B9PD55"/>